<proteinExistence type="predicted"/>
<evidence type="ECO:0000256" key="7">
    <source>
        <dbReference type="ARBA" id="ARBA00048696"/>
    </source>
</evidence>
<dbReference type="GO" id="GO:0051302">
    <property type="term" value="P:regulation of cell division"/>
    <property type="evidence" value="ECO:0007669"/>
    <property type="project" value="TreeGrafter"/>
</dbReference>
<evidence type="ECO:0000256" key="5">
    <source>
        <dbReference type="ARBA" id="ARBA00034531"/>
    </source>
</evidence>
<feature type="domain" description="Fido" evidence="8">
    <location>
        <begin position="66"/>
        <end position="170"/>
    </location>
</feature>
<reference evidence="9" key="1">
    <citation type="submission" date="2014-03" db="EMBL/GenBank/DDBJ databases">
        <authorList>
            <person name="Huang T.-W."/>
            <person name="Lai J.-F."/>
            <person name="Liao T.-L."/>
            <person name="Lin A.-C."/>
            <person name="Chen Y.-T."/>
            <person name="Tsai S.-F."/>
            <person name="Lauderdale T.-L."/>
        </authorList>
    </citation>
    <scope>NUCLEOTIDE SEQUENCE</scope>
    <source>
        <strain evidence="9">MS32</strain>
        <plasmid evidence="9">pMS32-1</plasmid>
    </source>
</reference>
<geneLocation type="plasmid" evidence="9">
    <name>pMS32-1</name>
</geneLocation>
<dbReference type="EMBL" id="KJ616405">
    <property type="protein sequence ID" value="AIF77166.1"/>
    <property type="molecule type" value="Genomic_DNA"/>
</dbReference>
<dbReference type="PROSITE" id="PS51459">
    <property type="entry name" value="FIDO"/>
    <property type="match status" value="1"/>
</dbReference>
<accession>K9CKG1</accession>
<protein>
    <recommendedName>
        <fullName evidence="5">protein adenylyltransferase</fullName>
        <ecNumber evidence="5">2.7.7.108</ecNumber>
    </recommendedName>
</protein>
<evidence type="ECO:0000256" key="6">
    <source>
        <dbReference type="ARBA" id="ARBA00047939"/>
    </source>
</evidence>
<dbReference type="PANTHER" id="PTHR39560:SF1">
    <property type="entry name" value="PROTEIN ADENYLYLTRANSFERASE FIC-RELATED"/>
    <property type="match status" value="1"/>
</dbReference>
<name>A0A075MDB6_ACIPI</name>
<keyword evidence="4" id="KW-0067">ATP-binding</keyword>
<dbReference type="Gene3D" id="1.10.3290.10">
    <property type="entry name" value="Fido-like domain"/>
    <property type="match status" value="1"/>
</dbReference>
<keyword evidence="9" id="KW-0614">Plasmid</keyword>
<evidence type="ECO:0000256" key="4">
    <source>
        <dbReference type="ARBA" id="ARBA00022840"/>
    </source>
</evidence>
<evidence type="ECO:0000256" key="2">
    <source>
        <dbReference type="ARBA" id="ARBA00022695"/>
    </source>
</evidence>
<dbReference type="RefSeq" id="WP_000464612.1">
    <property type="nucleotide sequence ID" value="NC_025173.1"/>
</dbReference>
<dbReference type="PANTHER" id="PTHR39560">
    <property type="entry name" value="PROTEIN ADENYLYLTRANSFERASE FIC-RELATED"/>
    <property type="match status" value="1"/>
</dbReference>
<organism evidence="9">
    <name type="scientific">Acinetobacter pittii</name>
    <name type="common">Acinetobacter genomosp. 3</name>
    <dbReference type="NCBI Taxonomy" id="48296"/>
    <lineage>
        <taxon>Bacteria</taxon>
        <taxon>Pseudomonadati</taxon>
        <taxon>Pseudomonadota</taxon>
        <taxon>Gammaproteobacteria</taxon>
        <taxon>Moraxellales</taxon>
        <taxon>Moraxellaceae</taxon>
        <taxon>Acinetobacter</taxon>
        <taxon>Acinetobacter calcoaceticus/baumannii complex</taxon>
    </lineage>
</organism>
<evidence type="ECO:0000313" key="9">
    <source>
        <dbReference type="EMBL" id="AIF77166.1"/>
    </source>
</evidence>
<dbReference type="SUPFAM" id="SSF140931">
    <property type="entry name" value="Fic-like"/>
    <property type="match status" value="1"/>
</dbReference>
<accession>A0A075MDB6</accession>
<evidence type="ECO:0000256" key="3">
    <source>
        <dbReference type="ARBA" id="ARBA00022741"/>
    </source>
</evidence>
<evidence type="ECO:0000256" key="1">
    <source>
        <dbReference type="ARBA" id="ARBA00022679"/>
    </source>
</evidence>
<keyword evidence="3" id="KW-0547">Nucleotide-binding</keyword>
<keyword evidence="2" id="KW-0548">Nucleotidyltransferase</keyword>
<dbReference type="GO" id="GO:0005524">
    <property type="term" value="F:ATP binding"/>
    <property type="evidence" value="ECO:0007669"/>
    <property type="project" value="UniProtKB-KW"/>
</dbReference>
<comment type="catalytic activity">
    <reaction evidence="7">
        <text>L-tyrosyl-[protein] + ATP = O-(5'-adenylyl)-L-tyrosyl-[protein] + diphosphate</text>
        <dbReference type="Rhea" id="RHEA:54288"/>
        <dbReference type="Rhea" id="RHEA-COMP:10136"/>
        <dbReference type="Rhea" id="RHEA-COMP:13846"/>
        <dbReference type="ChEBI" id="CHEBI:30616"/>
        <dbReference type="ChEBI" id="CHEBI:33019"/>
        <dbReference type="ChEBI" id="CHEBI:46858"/>
        <dbReference type="ChEBI" id="CHEBI:83624"/>
        <dbReference type="EC" id="2.7.7.108"/>
    </reaction>
</comment>
<sequence>MFFDDALHYYLTEEDFYDDPFCDKNGVLINNLGISNTKDLNEAEKALSALQNTRLQENISVFLGNFDLQHLQNIHHQLFMDVYPWAGQLRRVNTYKGECIFLHYNSIAPLTDLLFSCLNNNFNHLINNKENIDLVCSFLARFFVVLNYIHPFREGNGRSQCFMLGQILFK</sequence>
<dbReference type="Pfam" id="PF02661">
    <property type="entry name" value="Fic"/>
    <property type="match status" value="1"/>
</dbReference>
<comment type="catalytic activity">
    <reaction evidence="6">
        <text>L-threonyl-[protein] + ATP = 3-O-(5'-adenylyl)-L-threonyl-[protein] + diphosphate</text>
        <dbReference type="Rhea" id="RHEA:54292"/>
        <dbReference type="Rhea" id="RHEA-COMP:11060"/>
        <dbReference type="Rhea" id="RHEA-COMP:13847"/>
        <dbReference type="ChEBI" id="CHEBI:30013"/>
        <dbReference type="ChEBI" id="CHEBI:30616"/>
        <dbReference type="ChEBI" id="CHEBI:33019"/>
        <dbReference type="ChEBI" id="CHEBI:138113"/>
        <dbReference type="EC" id="2.7.7.108"/>
    </reaction>
</comment>
<dbReference type="GO" id="GO:0070733">
    <property type="term" value="F:AMPylase activity"/>
    <property type="evidence" value="ECO:0007669"/>
    <property type="project" value="UniProtKB-EC"/>
</dbReference>
<keyword evidence="1" id="KW-0808">Transferase</keyword>
<dbReference type="InterPro" id="IPR036597">
    <property type="entry name" value="Fido-like_dom_sf"/>
</dbReference>
<dbReference type="AlphaFoldDB" id="A0A075MDB6"/>
<evidence type="ECO:0000259" key="8">
    <source>
        <dbReference type="PROSITE" id="PS51459"/>
    </source>
</evidence>
<dbReference type="InterPro" id="IPR003812">
    <property type="entry name" value="Fido"/>
</dbReference>
<dbReference type="EC" id="2.7.7.108" evidence="5"/>